<dbReference type="PANTHER" id="PTHR44154">
    <property type="entry name" value="QUINONE OXIDOREDUCTASE"/>
    <property type="match status" value="1"/>
</dbReference>
<dbReference type="InterPro" id="IPR051603">
    <property type="entry name" value="Zinc-ADH_QOR/CCCR"/>
</dbReference>
<feature type="domain" description="Enoyl reductase (ER)" evidence="2">
    <location>
        <begin position="14"/>
        <end position="305"/>
    </location>
</feature>
<dbReference type="CDD" id="cd05289">
    <property type="entry name" value="MDR_like_2"/>
    <property type="match status" value="1"/>
</dbReference>
<evidence type="ECO:0000256" key="1">
    <source>
        <dbReference type="ARBA" id="ARBA00022857"/>
    </source>
</evidence>
<accession>A0A1G8QCP1</accession>
<dbReference type="EMBL" id="FNDJ01000008">
    <property type="protein sequence ID" value="SDJ02477.1"/>
    <property type="molecule type" value="Genomic_DNA"/>
</dbReference>
<dbReference type="InterPro" id="IPR011032">
    <property type="entry name" value="GroES-like_sf"/>
</dbReference>
<keyword evidence="4" id="KW-1185">Reference proteome</keyword>
<gene>
    <name evidence="3" type="ORF">SAMN05421869_108201</name>
</gene>
<dbReference type="GO" id="GO:0016491">
    <property type="term" value="F:oxidoreductase activity"/>
    <property type="evidence" value="ECO:0007669"/>
    <property type="project" value="InterPro"/>
</dbReference>
<dbReference type="Gene3D" id="3.40.50.720">
    <property type="entry name" value="NAD(P)-binding Rossmann-like Domain"/>
    <property type="match status" value="1"/>
</dbReference>
<dbReference type="Pfam" id="PF13602">
    <property type="entry name" value="ADH_zinc_N_2"/>
    <property type="match status" value="1"/>
</dbReference>
<organism evidence="3 4">
    <name type="scientific">Nonomuraea jiangxiensis</name>
    <dbReference type="NCBI Taxonomy" id="633440"/>
    <lineage>
        <taxon>Bacteria</taxon>
        <taxon>Bacillati</taxon>
        <taxon>Actinomycetota</taxon>
        <taxon>Actinomycetes</taxon>
        <taxon>Streptosporangiales</taxon>
        <taxon>Streptosporangiaceae</taxon>
        <taxon>Nonomuraea</taxon>
    </lineage>
</organism>
<evidence type="ECO:0000313" key="4">
    <source>
        <dbReference type="Proteomes" id="UP000199202"/>
    </source>
</evidence>
<dbReference type="SUPFAM" id="SSF50129">
    <property type="entry name" value="GroES-like"/>
    <property type="match status" value="1"/>
</dbReference>
<dbReference type="AlphaFoldDB" id="A0A1G8QCP1"/>
<evidence type="ECO:0000313" key="3">
    <source>
        <dbReference type="EMBL" id="SDJ02477.1"/>
    </source>
</evidence>
<dbReference type="InterPro" id="IPR020843">
    <property type="entry name" value="ER"/>
</dbReference>
<reference evidence="3 4" key="1">
    <citation type="submission" date="2016-10" db="EMBL/GenBank/DDBJ databases">
        <authorList>
            <person name="de Groot N.N."/>
        </authorList>
    </citation>
    <scope>NUCLEOTIDE SEQUENCE [LARGE SCALE GENOMIC DNA]</scope>
    <source>
        <strain evidence="3 4">CGMCC 4.6533</strain>
    </source>
</reference>
<dbReference type="OrthoDB" id="2665481at2"/>
<name>A0A1G8QCP1_9ACTN</name>
<dbReference type="PANTHER" id="PTHR44154:SF1">
    <property type="entry name" value="QUINONE OXIDOREDUCTASE"/>
    <property type="match status" value="1"/>
</dbReference>
<dbReference type="SMART" id="SM00829">
    <property type="entry name" value="PKS_ER"/>
    <property type="match status" value="1"/>
</dbReference>
<protein>
    <submittedName>
        <fullName evidence="3">NADPH:quinone reductase</fullName>
    </submittedName>
</protein>
<evidence type="ECO:0000259" key="2">
    <source>
        <dbReference type="SMART" id="SM00829"/>
    </source>
</evidence>
<dbReference type="Pfam" id="PF08240">
    <property type="entry name" value="ADH_N"/>
    <property type="match status" value="1"/>
</dbReference>
<dbReference type="STRING" id="633440.SAMN05421869_108201"/>
<dbReference type="SUPFAM" id="SSF51735">
    <property type="entry name" value="NAD(P)-binding Rossmann-fold domains"/>
    <property type="match status" value="1"/>
</dbReference>
<dbReference type="RefSeq" id="WP_090933141.1">
    <property type="nucleotide sequence ID" value="NZ_FNDJ01000008.1"/>
</dbReference>
<dbReference type="InterPro" id="IPR036291">
    <property type="entry name" value="NAD(P)-bd_dom_sf"/>
</dbReference>
<keyword evidence="1" id="KW-0521">NADP</keyword>
<dbReference type="Proteomes" id="UP000199202">
    <property type="component" value="Unassembled WGS sequence"/>
</dbReference>
<proteinExistence type="predicted"/>
<dbReference type="Gene3D" id="3.90.180.10">
    <property type="entry name" value="Medium-chain alcohol dehydrogenases, catalytic domain"/>
    <property type="match status" value="1"/>
</dbReference>
<dbReference type="InterPro" id="IPR013154">
    <property type="entry name" value="ADH-like_N"/>
</dbReference>
<sequence length="308" mass="31513">MKRVCRAVMFSEYGEVEVLRVAEREVPEPSAGQVRIAVRAAGVNPIDWKLRSGAMAAVMPVRFPAVPGVDVAGVVECVGPDVTDFTVGDEVFGKAVAGSYAELALANLDAIAAKPEAVSWEVAAALPVASTTAYHALAQLGLAQGETIVIDGAAGGVGTIAAQIARHRGLTVIGTANPRNHDYLRSLGAIPVTYGDGLADRVRTVAAPGVDAAVDVAGRGSLPALVELTGNPDRVITIADASAESLGVRFAYGEPDDMPGILAEAAALVAVGTITVSIARTYPLADAAAAHRDSQTGHVRGKLVLTPI</sequence>